<evidence type="ECO:0000313" key="2">
    <source>
        <dbReference type="EMBL" id="PIR97632.1"/>
    </source>
</evidence>
<name>A0A2H0VEV4_9BACT</name>
<dbReference type="EMBL" id="PFAJ01000006">
    <property type="protein sequence ID" value="PIR97632.1"/>
    <property type="molecule type" value="Genomic_DNA"/>
</dbReference>
<evidence type="ECO:0000259" key="1">
    <source>
        <dbReference type="PROSITE" id="PS50994"/>
    </source>
</evidence>
<accession>A0A2H0VEV4</accession>
<protein>
    <recommendedName>
        <fullName evidence="1">Integrase catalytic domain-containing protein</fullName>
    </recommendedName>
</protein>
<dbReference type="InterPro" id="IPR012337">
    <property type="entry name" value="RNaseH-like_sf"/>
</dbReference>
<dbReference type="GO" id="GO:0003676">
    <property type="term" value="F:nucleic acid binding"/>
    <property type="evidence" value="ECO:0007669"/>
    <property type="project" value="InterPro"/>
</dbReference>
<dbReference type="SUPFAM" id="SSF53098">
    <property type="entry name" value="Ribonuclease H-like"/>
    <property type="match status" value="1"/>
</dbReference>
<sequence length="102" mass="12307">MEARSDGGGEVGVLRKSFFERNNQLWWQLLGIKRKIIRKGHPEDDSFVERSHLTDDEKFYLPFLSQINSEQELLQRGMWWQDYYNRLRGHQSLNDLSPYQYL</sequence>
<dbReference type="InterPro" id="IPR036397">
    <property type="entry name" value="RNaseH_sf"/>
</dbReference>
<gene>
    <name evidence="2" type="ORF">COT91_00570</name>
</gene>
<dbReference type="PROSITE" id="PS50994">
    <property type="entry name" value="INTEGRASE"/>
    <property type="match status" value="1"/>
</dbReference>
<dbReference type="AlphaFoldDB" id="A0A2H0VEV4"/>
<proteinExistence type="predicted"/>
<evidence type="ECO:0000313" key="3">
    <source>
        <dbReference type="Proteomes" id="UP000230557"/>
    </source>
</evidence>
<dbReference type="Pfam" id="PF13683">
    <property type="entry name" value="rve_3"/>
    <property type="match status" value="1"/>
</dbReference>
<dbReference type="InterPro" id="IPR001584">
    <property type="entry name" value="Integrase_cat-core"/>
</dbReference>
<dbReference type="GO" id="GO:0015074">
    <property type="term" value="P:DNA integration"/>
    <property type="evidence" value="ECO:0007669"/>
    <property type="project" value="InterPro"/>
</dbReference>
<comment type="caution">
    <text evidence="2">The sequence shown here is derived from an EMBL/GenBank/DDBJ whole genome shotgun (WGS) entry which is preliminary data.</text>
</comment>
<dbReference type="Proteomes" id="UP000230557">
    <property type="component" value="Unassembled WGS sequence"/>
</dbReference>
<dbReference type="Gene3D" id="3.30.420.10">
    <property type="entry name" value="Ribonuclease H-like superfamily/Ribonuclease H"/>
    <property type="match status" value="1"/>
</dbReference>
<organism evidence="2 3">
    <name type="scientific">Candidatus Doudnabacteria bacterium CG10_big_fil_rev_8_21_14_0_10_41_10</name>
    <dbReference type="NCBI Taxonomy" id="1974551"/>
    <lineage>
        <taxon>Bacteria</taxon>
        <taxon>Candidatus Doudnaibacteriota</taxon>
    </lineage>
</organism>
<feature type="domain" description="Integrase catalytic" evidence="1">
    <location>
        <begin position="1"/>
        <end position="102"/>
    </location>
</feature>
<reference evidence="3" key="1">
    <citation type="submission" date="2017-09" db="EMBL/GenBank/DDBJ databases">
        <title>Depth-based differentiation of microbial function through sediment-hosted aquifers and enrichment of novel symbionts in the deep terrestrial subsurface.</title>
        <authorList>
            <person name="Probst A.J."/>
            <person name="Ladd B."/>
            <person name="Jarett J.K."/>
            <person name="Geller-Mcgrath D.E."/>
            <person name="Sieber C.M.K."/>
            <person name="Emerson J.B."/>
            <person name="Anantharaman K."/>
            <person name="Thomas B.C."/>
            <person name="Malmstrom R."/>
            <person name="Stieglmeier M."/>
            <person name="Klingl A."/>
            <person name="Woyke T."/>
            <person name="Ryan C.M."/>
            <person name="Banfield J.F."/>
        </authorList>
    </citation>
    <scope>NUCLEOTIDE SEQUENCE [LARGE SCALE GENOMIC DNA]</scope>
</reference>